<feature type="chain" id="PRO_5005657480" evidence="2">
    <location>
        <begin position="24"/>
        <end position="112"/>
    </location>
</feature>
<protein>
    <submittedName>
        <fullName evidence="4">G_PROTEIN_RECEP_F1_2 domain-containing protein</fullName>
    </submittedName>
</protein>
<evidence type="ECO:0000256" key="2">
    <source>
        <dbReference type="SAM" id="SignalP"/>
    </source>
</evidence>
<dbReference type="WBParaSite" id="ALUE_0002277401-mRNA-1">
    <property type="protein sequence ID" value="ALUE_0002277401-mRNA-1"/>
    <property type="gene ID" value="ALUE_0002277401"/>
</dbReference>
<keyword evidence="1" id="KW-0472">Membrane</keyword>
<keyword evidence="1" id="KW-1133">Transmembrane helix</keyword>
<proteinExistence type="predicted"/>
<keyword evidence="2" id="KW-0732">Signal</keyword>
<reference evidence="4" key="1">
    <citation type="submission" date="2017-02" db="UniProtKB">
        <authorList>
            <consortium name="WormBaseParasite"/>
        </authorList>
    </citation>
    <scope>IDENTIFICATION</scope>
</reference>
<evidence type="ECO:0000313" key="4">
    <source>
        <dbReference type="WBParaSite" id="ALUE_0002277401-mRNA-1"/>
    </source>
</evidence>
<organism evidence="3 4">
    <name type="scientific">Ascaris lumbricoides</name>
    <name type="common">Giant roundworm</name>
    <dbReference type="NCBI Taxonomy" id="6252"/>
    <lineage>
        <taxon>Eukaryota</taxon>
        <taxon>Metazoa</taxon>
        <taxon>Ecdysozoa</taxon>
        <taxon>Nematoda</taxon>
        <taxon>Chromadorea</taxon>
        <taxon>Rhabditida</taxon>
        <taxon>Spirurina</taxon>
        <taxon>Ascaridomorpha</taxon>
        <taxon>Ascaridoidea</taxon>
        <taxon>Ascarididae</taxon>
        <taxon>Ascaris</taxon>
    </lineage>
</organism>
<name>A0A0M3IVJ6_ASCLU</name>
<accession>A0A0M3IVJ6</accession>
<feature type="transmembrane region" description="Helical" evidence="1">
    <location>
        <begin position="73"/>
        <end position="91"/>
    </location>
</feature>
<dbReference type="Proteomes" id="UP000036681">
    <property type="component" value="Unplaced"/>
</dbReference>
<sequence>MQRLLQLLLVALAIFNHVAHSTAQCDTRGFSRSQSTADGSSTSVSADLINSDSITVAALSQLYSLKNFWSYLLYRWSIGLYFVPLIVIVLCKCKLINCDVRLMYGSMPDESL</sequence>
<dbReference type="AlphaFoldDB" id="A0A0M3IVJ6"/>
<evidence type="ECO:0000313" key="3">
    <source>
        <dbReference type="Proteomes" id="UP000036681"/>
    </source>
</evidence>
<keyword evidence="1" id="KW-0812">Transmembrane</keyword>
<keyword evidence="3" id="KW-1185">Reference proteome</keyword>
<feature type="signal peptide" evidence="2">
    <location>
        <begin position="1"/>
        <end position="23"/>
    </location>
</feature>
<evidence type="ECO:0000256" key="1">
    <source>
        <dbReference type="SAM" id="Phobius"/>
    </source>
</evidence>